<reference key="2">
    <citation type="submission" date="2011-05" db="EMBL/GenBank/DDBJ databases">
        <title>Complete genome sequence of the aerobic marine methanotroph Methylomonas methanica MC09.</title>
        <authorList>
            <person name="Boden R."/>
            <person name="Cunliffe M."/>
            <person name="Scanlan J."/>
            <person name="Moussard H."/>
            <person name="Kits K.D."/>
            <person name="Klotz M."/>
            <person name="Jetten M."/>
            <person name="Vuilleumier S."/>
            <person name="Han J."/>
            <person name="Peters L."/>
            <person name="Mikhailova N."/>
            <person name="Teshima H."/>
            <person name="Tapia R."/>
            <person name="Kyrpides N."/>
            <person name="Ivanova N."/>
            <person name="Pagani I."/>
            <person name="Cheng J.-F."/>
            <person name="Goodwin L."/>
            <person name="Han C."/>
            <person name="Hauser L."/>
            <person name="Land M."/>
            <person name="Lapidus A."/>
            <person name="Lucas S."/>
            <person name="Pitluck S."/>
            <person name="Woyke T."/>
            <person name="Stein L.Y."/>
            <person name="Murrell C."/>
        </authorList>
    </citation>
    <scope>NUCLEOTIDE SEQUENCE</scope>
    <source>
        <strain>MC09</strain>
    </source>
</reference>
<name>F9ZZN0_METMM</name>
<evidence type="ECO:0000256" key="1">
    <source>
        <dbReference type="PIRSR" id="PIRSR016487-1"/>
    </source>
</evidence>
<dbReference type="SMART" id="SM01118">
    <property type="entry name" value="CYTH"/>
    <property type="match status" value="1"/>
</dbReference>
<dbReference type="PIRSF" id="PIRSF016487">
    <property type="entry name" value="CYTH_UCP016487"/>
    <property type="match status" value="1"/>
</dbReference>
<dbReference type="PANTHER" id="PTHR40114:SF1">
    <property type="entry name" value="SLR0698 PROTEIN"/>
    <property type="match status" value="1"/>
</dbReference>
<dbReference type="PROSITE" id="PS51707">
    <property type="entry name" value="CYTH"/>
    <property type="match status" value="1"/>
</dbReference>
<dbReference type="SUPFAM" id="SSF55154">
    <property type="entry name" value="CYTH-like phosphatases"/>
    <property type="match status" value="1"/>
</dbReference>
<feature type="active site" description="Proton acceptor" evidence="1">
    <location>
        <position position="30"/>
    </location>
</feature>
<dbReference type="STRING" id="857087.Metme_0240"/>
<dbReference type="Gene3D" id="2.40.320.10">
    <property type="entry name" value="Hypothetical Protein Pfu-838710-001"/>
    <property type="match status" value="1"/>
</dbReference>
<dbReference type="InterPro" id="IPR012042">
    <property type="entry name" value="NeuTTM/CthTTM-like"/>
</dbReference>
<reference evidence="3 4" key="1">
    <citation type="journal article" date="2011" name="J. Bacteriol.">
        <title>Complete Genome Sequence of the Aerobic Marine Methanotroph Methylomonas methanica MC09.</title>
        <authorList>
            <person name="Boden R."/>
            <person name="Cunliffe M."/>
            <person name="Scanlan J."/>
            <person name="Moussard H."/>
            <person name="Kits K.D."/>
            <person name="Klotz M.G."/>
            <person name="Jetten M.S."/>
            <person name="Vuilleumier S."/>
            <person name="Han J."/>
            <person name="Peters L."/>
            <person name="Mikhailova N."/>
            <person name="Teshima H."/>
            <person name="Tapia R."/>
            <person name="Kyrpides N."/>
            <person name="Ivanova N."/>
            <person name="Pagani I."/>
            <person name="Cheng J.F."/>
            <person name="Goodwin L."/>
            <person name="Han C."/>
            <person name="Hauser L."/>
            <person name="Land M.L."/>
            <person name="Lapidus A."/>
            <person name="Lucas S."/>
            <person name="Pitluck S."/>
            <person name="Woyke T."/>
            <person name="Stein L."/>
            <person name="Murrell J.C."/>
        </authorList>
    </citation>
    <scope>NUCLEOTIDE SEQUENCE [LARGE SCALE GENOMIC DNA]</scope>
    <source>
        <strain evidence="3 4">MC09</strain>
    </source>
</reference>
<dbReference type="OrthoDB" id="9805588at2"/>
<keyword evidence="4" id="KW-1185">Reference proteome</keyword>
<evidence type="ECO:0000313" key="4">
    <source>
        <dbReference type="Proteomes" id="UP000008888"/>
    </source>
</evidence>
<evidence type="ECO:0000313" key="3">
    <source>
        <dbReference type="EMBL" id="AEF98689.1"/>
    </source>
</evidence>
<gene>
    <name evidence="3" type="ordered locus">Metme_0240</name>
</gene>
<dbReference type="eggNOG" id="COG2954">
    <property type="taxonomic scope" value="Bacteria"/>
</dbReference>
<dbReference type="InterPro" id="IPR033469">
    <property type="entry name" value="CYTH-like_dom_sf"/>
</dbReference>
<sequence>MALEVEHKFLLANDSWRNEVDHAVHYKQGYLSGSPLSSVRVRISDRHAWLNIKSATIGTSRQEFEYEIPLADANTILDDLCHKPLVEKMRHFVHHHGHVWEIDEFMGDNAGLIVAEVELSQIGESFAKPAWLGAEVTDDLRYYNNNLTKNPYKNWNK</sequence>
<feature type="domain" description="CYTH" evidence="2">
    <location>
        <begin position="2"/>
        <end position="149"/>
    </location>
</feature>
<dbReference type="Pfam" id="PF01928">
    <property type="entry name" value="CYTH"/>
    <property type="match status" value="1"/>
</dbReference>
<dbReference type="PANTHER" id="PTHR40114">
    <property type="entry name" value="SLR0698 PROTEIN"/>
    <property type="match status" value="1"/>
</dbReference>
<proteinExistence type="predicted"/>
<dbReference type="KEGG" id="mmt:Metme_0240"/>
<protein>
    <submittedName>
        <fullName evidence="3">Adenylate cyclase</fullName>
    </submittedName>
</protein>
<dbReference type="RefSeq" id="WP_013816962.1">
    <property type="nucleotide sequence ID" value="NC_015572.1"/>
</dbReference>
<dbReference type="EMBL" id="CP002738">
    <property type="protein sequence ID" value="AEF98689.1"/>
    <property type="molecule type" value="Genomic_DNA"/>
</dbReference>
<accession>F9ZZN0</accession>
<dbReference type="CDD" id="cd07891">
    <property type="entry name" value="CYTH-like_CthTTM-like_1"/>
    <property type="match status" value="1"/>
</dbReference>
<dbReference type="AlphaFoldDB" id="F9ZZN0"/>
<evidence type="ECO:0000259" key="2">
    <source>
        <dbReference type="PROSITE" id="PS51707"/>
    </source>
</evidence>
<dbReference type="InterPro" id="IPR023577">
    <property type="entry name" value="CYTH_domain"/>
</dbReference>
<organism evidence="3 4">
    <name type="scientific">Methylomonas methanica (strain DSM 25384 / MC09)</name>
    <dbReference type="NCBI Taxonomy" id="857087"/>
    <lineage>
        <taxon>Bacteria</taxon>
        <taxon>Pseudomonadati</taxon>
        <taxon>Pseudomonadota</taxon>
        <taxon>Gammaproteobacteria</taxon>
        <taxon>Methylococcales</taxon>
        <taxon>Methylococcaceae</taxon>
        <taxon>Methylomonas</taxon>
    </lineage>
</organism>
<dbReference type="Proteomes" id="UP000008888">
    <property type="component" value="Chromosome"/>
</dbReference>
<reference evidence="4" key="3">
    <citation type="submission" date="2011-05" db="EMBL/GenBank/DDBJ databases">
        <title>Complete sequence of Methylomonas methanica MC09.</title>
        <authorList>
            <consortium name="US DOE Joint Genome Institute"/>
            <person name="Lucas S."/>
            <person name="Han J."/>
            <person name="Lapidus A."/>
            <person name="Cheng J.-F."/>
            <person name="Goodwin L."/>
            <person name="Pitluck S."/>
            <person name="Peters L."/>
            <person name="Mikhailova N."/>
            <person name="Teshima H."/>
            <person name="Han C."/>
            <person name="Tapia R."/>
            <person name="Land M."/>
            <person name="Hauser L."/>
            <person name="Kyrpides N."/>
            <person name="Ivanova N."/>
            <person name="Pagani I."/>
            <person name="Stein L."/>
            <person name="Woyke T."/>
        </authorList>
    </citation>
    <scope>NUCLEOTIDE SEQUENCE [LARGE SCALE GENOMIC DNA]</scope>
    <source>
        <strain evidence="4">MC09</strain>
    </source>
</reference>
<dbReference type="HOGENOM" id="CLU_109545_1_0_6"/>